<dbReference type="GO" id="GO:0008236">
    <property type="term" value="F:serine-type peptidase activity"/>
    <property type="evidence" value="ECO:0007669"/>
    <property type="project" value="UniProtKB-KW"/>
</dbReference>
<dbReference type="InterPro" id="IPR029045">
    <property type="entry name" value="ClpP/crotonase-like_dom_sf"/>
</dbReference>
<dbReference type="Pfam" id="PF17820">
    <property type="entry name" value="PDZ_6"/>
    <property type="match status" value="1"/>
</dbReference>
<feature type="region of interest" description="Disordered" evidence="5">
    <location>
        <begin position="1"/>
        <end position="53"/>
    </location>
</feature>
<dbReference type="SMART" id="SM00245">
    <property type="entry name" value="TSPc"/>
    <property type="match status" value="1"/>
</dbReference>
<keyword evidence="6" id="KW-0472">Membrane</keyword>
<keyword evidence="2" id="KW-0645">Protease</keyword>
<dbReference type="GO" id="GO:0030288">
    <property type="term" value="C:outer membrane-bounded periplasmic space"/>
    <property type="evidence" value="ECO:0007669"/>
    <property type="project" value="TreeGrafter"/>
</dbReference>
<dbReference type="InterPro" id="IPR036034">
    <property type="entry name" value="PDZ_sf"/>
</dbReference>
<dbReference type="SMART" id="SM00228">
    <property type="entry name" value="PDZ"/>
    <property type="match status" value="1"/>
</dbReference>
<evidence type="ECO:0000313" key="9">
    <source>
        <dbReference type="Proteomes" id="UP000709351"/>
    </source>
</evidence>
<feature type="transmembrane region" description="Helical" evidence="6">
    <location>
        <begin position="74"/>
        <end position="99"/>
    </location>
</feature>
<keyword evidence="4" id="KW-0720">Serine protease</keyword>
<dbReference type="PANTHER" id="PTHR32060">
    <property type="entry name" value="TAIL-SPECIFIC PROTEASE"/>
    <property type="match status" value="1"/>
</dbReference>
<dbReference type="Proteomes" id="UP000709351">
    <property type="component" value="Unassembled WGS sequence"/>
</dbReference>
<dbReference type="GO" id="GO:0006508">
    <property type="term" value="P:proteolysis"/>
    <property type="evidence" value="ECO:0007669"/>
    <property type="project" value="UniProtKB-KW"/>
</dbReference>
<proteinExistence type="inferred from homology"/>
<evidence type="ECO:0000313" key="8">
    <source>
        <dbReference type="EMBL" id="MBF1283735.1"/>
    </source>
</evidence>
<dbReference type="EMBL" id="JABZRD010000226">
    <property type="protein sequence ID" value="MBF1283735.1"/>
    <property type="molecule type" value="Genomic_DNA"/>
</dbReference>
<evidence type="ECO:0000256" key="2">
    <source>
        <dbReference type="ARBA" id="ARBA00022670"/>
    </source>
</evidence>
<dbReference type="InterPro" id="IPR005151">
    <property type="entry name" value="Tail-specific_protease"/>
</dbReference>
<protein>
    <submittedName>
        <fullName evidence="8">S41 family peptidase</fullName>
    </submittedName>
</protein>
<evidence type="ECO:0000256" key="6">
    <source>
        <dbReference type="SAM" id="Phobius"/>
    </source>
</evidence>
<dbReference type="AlphaFoldDB" id="A0A930DS95"/>
<evidence type="ECO:0000256" key="4">
    <source>
        <dbReference type="ARBA" id="ARBA00022825"/>
    </source>
</evidence>
<evidence type="ECO:0000256" key="5">
    <source>
        <dbReference type="SAM" id="MobiDB-lite"/>
    </source>
</evidence>
<dbReference type="InterPro" id="IPR001478">
    <property type="entry name" value="PDZ"/>
</dbReference>
<dbReference type="PROSITE" id="PS50106">
    <property type="entry name" value="PDZ"/>
    <property type="match status" value="1"/>
</dbReference>
<dbReference type="SUPFAM" id="SSF52096">
    <property type="entry name" value="ClpP/crotonase"/>
    <property type="match status" value="1"/>
</dbReference>
<keyword evidence="6" id="KW-0812">Transmembrane</keyword>
<accession>A0A930DS95</accession>
<keyword evidence="6" id="KW-1133">Transmembrane helix</keyword>
<sequence>MGVEEKEYTAEEERQSFSEAEHQDSPKESTEYAEEEKRYKEGSEKEYPSEMEKDKRRAGLRNYSVERSRQNGKIALFILCIFAMLFSFVLGGAAVYLYYFSTPAVFSLQNEKKETGKEEINLFRVSTKLKDLQELITENYLYTENAKKAEDGIYKGFLNSLLEEDPYAAYYTKEEIEESQNQQKGIYQGIGAEVTETDEGIKIEYVYPDSPAEKGGLKAGDIILRVDGISVRDLSLQYIVQNLIQGVEGSSLEMIVLRENEEVTLRLTRGEIVIPPVETGDAATMLKDSTVPEGEIGYLSLRGFYEEAVEEFISQYEKEIEGEKKGLIIDLRGNPGGDVDAATRLLDYFLPDDLPKPVKATAEASGAIRSITDREFLEGKTLLLYTEDKHGNGKEWYADDRHEVDMPIVILVNQNSASASELFSGAMQDYGRAIVMGTQSYGKGIVQTIRSFTDGSAVEFTTHYYFTPAGRNIHKKGITPDVKVEIPEEDGQSYVQDRTKDSQLRKGAETLYTNFIHG</sequence>
<organism evidence="8 9">
    <name type="scientific">Oribacterium parvum</name>
    <dbReference type="NCBI Taxonomy" id="1501329"/>
    <lineage>
        <taxon>Bacteria</taxon>
        <taxon>Bacillati</taxon>
        <taxon>Bacillota</taxon>
        <taxon>Clostridia</taxon>
        <taxon>Lachnospirales</taxon>
        <taxon>Lachnospiraceae</taxon>
        <taxon>Oribacterium</taxon>
    </lineage>
</organism>
<feature type="domain" description="PDZ" evidence="7">
    <location>
        <begin position="175"/>
        <end position="271"/>
    </location>
</feature>
<name>A0A930DS95_9FIRM</name>
<dbReference type="Gene3D" id="3.90.226.10">
    <property type="entry name" value="2-enoyl-CoA Hydratase, Chain A, domain 1"/>
    <property type="match status" value="1"/>
</dbReference>
<evidence type="ECO:0000259" key="7">
    <source>
        <dbReference type="PROSITE" id="PS50106"/>
    </source>
</evidence>
<comment type="similarity">
    <text evidence="1">Belongs to the peptidase S41A family.</text>
</comment>
<dbReference type="GO" id="GO:0007165">
    <property type="term" value="P:signal transduction"/>
    <property type="evidence" value="ECO:0007669"/>
    <property type="project" value="TreeGrafter"/>
</dbReference>
<dbReference type="CDD" id="cd06782">
    <property type="entry name" value="cpPDZ_CPP-like"/>
    <property type="match status" value="1"/>
</dbReference>
<evidence type="ECO:0000256" key="3">
    <source>
        <dbReference type="ARBA" id="ARBA00022801"/>
    </source>
</evidence>
<evidence type="ECO:0000256" key="1">
    <source>
        <dbReference type="ARBA" id="ARBA00009179"/>
    </source>
</evidence>
<dbReference type="Gene3D" id="2.30.42.10">
    <property type="match status" value="1"/>
</dbReference>
<dbReference type="Pfam" id="PF03572">
    <property type="entry name" value="Peptidase_S41"/>
    <property type="match status" value="1"/>
</dbReference>
<keyword evidence="3" id="KW-0378">Hydrolase</keyword>
<dbReference type="SUPFAM" id="SSF50156">
    <property type="entry name" value="PDZ domain-like"/>
    <property type="match status" value="1"/>
</dbReference>
<gene>
    <name evidence="8" type="ORF">HXM93_04275</name>
</gene>
<dbReference type="GO" id="GO:0004175">
    <property type="term" value="F:endopeptidase activity"/>
    <property type="evidence" value="ECO:0007669"/>
    <property type="project" value="TreeGrafter"/>
</dbReference>
<dbReference type="CDD" id="cd07560">
    <property type="entry name" value="Peptidase_S41_CPP"/>
    <property type="match status" value="1"/>
</dbReference>
<dbReference type="InterPro" id="IPR041489">
    <property type="entry name" value="PDZ_6"/>
</dbReference>
<comment type="caution">
    <text evidence="8">The sequence shown here is derived from an EMBL/GenBank/DDBJ whole genome shotgun (WGS) entry which is preliminary data.</text>
</comment>
<dbReference type="InterPro" id="IPR004447">
    <property type="entry name" value="Peptidase_S41A"/>
</dbReference>
<reference evidence="8" key="1">
    <citation type="submission" date="2020-04" db="EMBL/GenBank/DDBJ databases">
        <title>Deep metagenomics examines the oral microbiome during advanced dental caries in children, revealing novel taxa and co-occurrences with host molecules.</title>
        <authorList>
            <person name="Baker J.L."/>
            <person name="Morton J.T."/>
            <person name="Dinis M."/>
            <person name="Alvarez R."/>
            <person name="Tran N.C."/>
            <person name="Knight R."/>
            <person name="Edlund A."/>
        </authorList>
    </citation>
    <scope>NUCLEOTIDE SEQUENCE</scope>
    <source>
        <strain evidence="8">JCVI_24_bin.2</strain>
    </source>
</reference>
<dbReference type="PANTHER" id="PTHR32060:SF30">
    <property type="entry name" value="CARBOXY-TERMINAL PROCESSING PROTEASE CTPA"/>
    <property type="match status" value="1"/>
</dbReference>